<dbReference type="PANTHER" id="PTHR30469">
    <property type="entry name" value="MULTIDRUG RESISTANCE PROTEIN MDTA"/>
    <property type="match status" value="1"/>
</dbReference>
<evidence type="ECO:0000313" key="5">
    <source>
        <dbReference type="Proteomes" id="UP000237749"/>
    </source>
</evidence>
<evidence type="ECO:0000256" key="1">
    <source>
        <dbReference type="SAM" id="Coils"/>
    </source>
</evidence>
<evidence type="ECO:0000259" key="2">
    <source>
        <dbReference type="Pfam" id="PF25917"/>
    </source>
</evidence>
<gene>
    <name evidence="4" type="ORF">BXY41_113143</name>
</gene>
<keyword evidence="1" id="KW-0175">Coiled coil</keyword>
<sequence>MKIPTIRMKKKMWLALAAVLLILYCGINAAKGLRGARVETVKAQIQSIEDRYTEEGTITSGGEYRLVSQVPGAVKELLVSENDTVKKGDVIFTIDDTDLQHEKALGESALSGYRAKLEQSRIGQVMTSSPQEYLSLTRQEVAAKEADLKTAATVYQASDALLAAGGISRVEWEKDRASYEYASMAWEQAKQRYEESLQYLESLKCSGIDETTINGKFYKSVEEQLNAQIQAQETTIKQLEEKIEKCTVTADRDGIVTSLPVKNMSYIQVGETGAVIAKKGAMKAESDVLSSIAPCLSPGDKVTVVVNTRNQDQLYSGSIEKVYGYAQKGVSALGLDEYRVHVVIDMDENQDLEDKEGYGADVRFTLYQGEDKLVIPSSSVYETDDQSYVYIIETGRAQKKQVEVEYKTSSQTVIKAGLENGDKVIDHVDTKEVYEGARVYDGS</sequence>
<proteinExistence type="predicted"/>
<name>A0A2S6HMU7_9FIRM</name>
<dbReference type="InterPro" id="IPR058637">
    <property type="entry name" value="YknX-like_C"/>
</dbReference>
<reference evidence="4 5" key="1">
    <citation type="submission" date="2018-02" db="EMBL/GenBank/DDBJ databases">
        <title>Genomic Encyclopedia of Archaeal and Bacterial Type Strains, Phase II (KMG-II): from individual species to whole genera.</title>
        <authorList>
            <person name="Goeker M."/>
        </authorList>
    </citation>
    <scope>NUCLEOTIDE SEQUENCE [LARGE SCALE GENOMIC DNA]</scope>
    <source>
        <strain evidence="4 5">DSM 3808</strain>
    </source>
</reference>
<evidence type="ECO:0000259" key="3">
    <source>
        <dbReference type="Pfam" id="PF25989"/>
    </source>
</evidence>
<comment type="caution">
    <text evidence="4">The sequence shown here is derived from an EMBL/GenBank/DDBJ whole genome shotgun (WGS) entry which is preliminary data.</text>
</comment>
<dbReference type="PANTHER" id="PTHR30469:SF33">
    <property type="entry name" value="SLR1207 PROTEIN"/>
    <property type="match status" value="1"/>
</dbReference>
<dbReference type="OrthoDB" id="9793801at2"/>
<keyword evidence="5" id="KW-1185">Reference proteome</keyword>
<dbReference type="Pfam" id="PF25917">
    <property type="entry name" value="BSH_RND"/>
    <property type="match status" value="1"/>
</dbReference>
<dbReference type="Gene3D" id="2.40.50.100">
    <property type="match status" value="1"/>
</dbReference>
<evidence type="ECO:0000313" key="4">
    <source>
        <dbReference type="EMBL" id="PPK78811.1"/>
    </source>
</evidence>
<dbReference type="AlphaFoldDB" id="A0A2S6HMU7"/>
<feature type="domain" description="YknX-like C-terminal permuted SH3-like" evidence="3">
    <location>
        <begin position="373"/>
        <end position="439"/>
    </location>
</feature>
<accession>A0A2S6HMU7</accession>
<protein>
    <submittedName>
        <fullName evidence="4">HlyD family secretion protein</fullName>
    </submittedName>
</protein>
<dbReference type="SUPFAM" id="SSF111369">
    <property type="entry name" value="HlyD-like secretion proteins"/>
    <property type="match status" value="1"/>
</dbReference>
<dbReference type="GO" id="GO:1990281">
    <property type="term" value="C:efflux pump complex"/>
    <property type="evidence" value="ECO:0007669"/>
    <property type="project" value="TreeGrafter"/>
</dbReference>
<dbReference type="RefSeq" id="WP_104438879.1">
    <property type="nucleotide sequence ID" value="NZ_PTJA01000013.1"/>
</dbReference>
<organism evidence="4 5">
    <name type="scientific">Lacrimispora xylanisolvens</name>
    <dbReference type="NCBI Taxonomy" id="384636"/>
    <lineage>
        <taxon>Bacteria</taxon>
        <taxon>Bacillati</taxon>
        <taxon>Bacillota</taxon>
        <taxon>Clostridia</taxon>
        <taxon>Lachnospirales</taxon>
        <taxon>Lachnospiraceae</taxon>
        <taxon>Lacrimispora</taxon>
    </lineage>
</organism>
<dbReference type="Proteomes" id="UP000237749">
    <property type="component" value="Unassembled WGS sequence"/>
</dbReference>
<feature type="domain" description="Multidrug resistance protein MdtA-like barrel-sandwich hybrid" evidence="2">
    <location>
        <begin position="67"/>
        <end position="276"/>
    </location>
</feature>
<dbReference type="GO" id="GO:0015562">
    <property type="term" value="F:efflux transmembrane transporter activity"/>
    <property type="evidence" value="ECO:0007669"/>
    <property type="project" value="TreeGrafter"/>
</dbReference>
<dbReference type="InterPro" id="IPR058625">
    <property type="entry name" value="MdtA-like_BSH"/>
</dbReference>
<dbReference type="EMBL" id="PTJA01000013">
    <property type="protein sequence ID" value="PPK78811.1"/>
    <property type="molecule type" value="Genomic_DNA"/>
</dbReference>
<dbReference type="Gene3D" id="2.40.420.20">
    <property type="match status" value="1"/>
</dbReference>
<feature type="coiled-coil region" evidence="1">
    <location>
        <begin position="222"/>
        <end position="249"/>
    </location>
</feature>
<dbReference type="Pfam" id="PF25989">
    <property type="entry name" value="YknX_C"/>
    <property type="match status" value="1"/>
</dbReference>